<proteinExistence type="predicted"/>
<gene>
    <name evidence="1" type="ORF">Vbra_14369</name>
</gene>
<sequence length="112" mass="12961">MMNLRLSVWPLNPALPWAEHWAGIFDGKHTKLPLTVYYDYVKVYDYDPLSKGFTLRWTDDFRSFKTSRWERSQHTFLANEPHFRDNAVIAATNATDARAYLALSIARGPGVL</sequence>
<dbReference type="EMBL" id="CDMY01000365">
    <property type="protein sequence ID" value="CEM05864.1"/>
    <property type="molecule type" value="Genomic_DNA"/>
</dbReference>
<reference evidence="1 2" key="1">
    <citation type="submission" date="2014-11" db="EMBL/GenBank/DDBJ databases">
        <authorList>
            <person name="Zhu J."/>
            <person name="Qi W."/>
            <person name="Song R."/>
        </authorList>
    </citation>
    <scope>NUCLEOTIDE SEQUENCE [LARGE SCALE GENOMIC DNA]</scope>
</reference>
<name>A0A0G4F2R7_VITBC</name>
<dbReference type="InterPro" id="IPR013320">
    <property type="entry name" value="ConA-like_dom_sf"/>
</dbReference>
<dbReference type="InParanoid" id="A0A0G4F2R7"/>
<accession>A0A0G4F2R7</accession>
<dbReference type="PhylomeDB" id="A0A0G4F2R7"/>
<evidence type="ECO:0000313" key="1">
    <source>
        <dbReference type="EMBL" id="CEM05864.1"/>
    </source>
</evidence>
<dbReference type="VEuPathDB" id="CryptoDB:Vbra_14369"/>
<organism evidence="1 2">
    <name type="scientific">Vitrella brassicaformis (strain CCMP3155)</name>
    <dbReference type="NCBI Taxonomy" id="1169540"/>
    <lineage>
        <taxon>Eukaryota</taxon>
        <taxon>Sar</taxon>
        <taxon>Alveolata</taxon>
        <taxon>Colpodellida</taxon>
        <taxon>Vitrellaceae</taxon>
        <taxon>Vitrella</taxon>
    </lineage>
</organism>
<evidence type="ECO:0000313" key="2">
    <source>
        <dbReference type="Proteomes" id="UP000041254"/>
    </source>
</evidence>
<keyword evidence="2" id="KW-1185">Reference proteome</keyword>
<dbReference type="Proteomes" id="UP000041254">
    <property type="component" value="Unassembled WGS sequence"/>
</dbReference>
<dbReference type="Gene3D" id="2.60.120.200">
    <property type="match status" value="1"/>
</dbReference>
<dbReference type="SUPFAM" id="SSF49899">
    <property type="entry name" value="Concanavalin A-like lectins/glucanases"/>
    <property type="match status" value="1"/>
</dbReference>
<dbReference type="AlphaFoldDB" id="A0A0G4F2R7"/>
<protein>
    <submittedName>
        <fullName evidence="1">Uncharacterized protein</fullName>
    </submittedName>
</protein>